<gene>
    <name evidence="1" type="ORF">SCHPADRAFT_940698</name>
</gene>
<accession>A0A0H2RN58</accession>
<dbReference type="EMBL" id="KQ085966">
    <property type="protein sequence ID" value="KLO13017.1"/>
    <property type="molecule type" value="Genomic_DNA"/>
</dbReference>
<keyword evidence="2" id="KW-1185">Reference proteome</keyword>
<protein>
    <submittedName>
        <fullName evidence="1">Uncharacterized protein</fullName>
    </submittedName>
</protein>
<evidence type="ECO:0000313" key="2">
    <source>
        <dbReference type="Proteomes" id="UP000053477"/>
    </source>
</evidence>
<reference evidence="1 2" key="1">
    <citation type="submission" date="2015-04" db="EMBL/GenBank/DDBJ databases">
        <title>Complete genome sequence of Schizopora paradoxa KUC8140, a cosmopolitan wood degrader in East Asia.</title>
        <authorList>
            <consortium name="DOE Joint Genome Institute"/>
            <person name="Min B."/>
            <person name="Park H."/>
            <person name="Jang Y."/>
            <person name="Kim J.-J."/>
            <person name="Kim K.H."/>
            <person name="Pangilinan J."/>
            <person name="Lipzen A."/>
            <person name="Riley R."/>
            <person name="Grigoriev I.V."/>
            <person name="Spatafora J.W."/>
            <person name="Choi I.-G."/>
        </authorList>
    </citation>
    <scope>NUCLEOTIDE SEQUENCE [LARGE SCALE GENOMIC DNA]</scope>
    <source>
        <strain evidence="1 2">KUC8140</strain>
    </source>
</reference>
<dbReference type="AlphaFoldDB" id="A0A0H2RN58"/>
<dbReference type="Proteomes" id="UP000053477">
    <property type="component" value="Unassembled WGS sequence"/>
</dbReference>
<dbReference type="OrthoDB" id="2861623at2759"/>
<proteinExistence type="predicted"/>
<sequence>MERAKGIDSNNVVTVTMRVHGNGVYDEPQPIPQLPAFGNGIDEDTIQKYIFSISQCVVAEHEEVKKTLAVNVEHHGDDADAHPID</sequence>
<dbReference type="InParanoid" id="A0A0H2RN58"/>
<evidence type="ECO:0000313" key="1">
    <source>
        <dbReference type="EMBL" id="KLO13017.1"/>
    </source>
</evidence>
<organism evidence="1 2">
    <name type="scientific">Schizopora paradoxa</name>
    <dbReference type="NCBI Taxonomy" id="27342"/>
    <lineage>
        <taxon>Eukaryota</taxon>
        <taxon>Fungi</taxon>
        <taxon>Dikarya</taxon>
        <taxon>Basidiomycota</taxon>
        <taxon>Agaricomycotina</taxon>
        <taxon>Agaricomycetes</taxon>
        <taxon>Hymenochaetales</taxon>
        <taxon>Schizoporaceae</taxon>
        <taxon>Schizopora</taxon>
    </lineage>
</organism>
<name>A0A0H2RN58_9AGAM</name>